<proteinExistence type="predicted"/>
<dbReference type="Proteomes" id="UP000030765">
    <property type="component" value="Unassembled WGS sequence"/>
</dbReference>
<reference evidence="3" key="2">
    <citation type="submission" date="2020-05" db="UniProtKB">
        <authorList>
            <consortium name="EnsemblMetazoa"/>
        </authorList>
    </citation>
    <scope>IDENTIFICATION</scope>
</reference>
<feature type="region of interest" description="Disordered" evidence="1">
    <location>
        <begin position="90"/>
        <end position="126"/>
    </location>
</feature>
<name>A0A084W336_ANOSI</name>
<dbReference type="EnsemblMetazoa" id="ASIC012515-RA">
    <property type="protein sequence ID" value="ASIC012515-PA"/>
    <property type="gene ID" value="ASIC012515"/>
</dbReference>
<organism evidence="2">
    <name type="scientific">Anopheles sinensis</name>
    <name type="common">Mosquito</name>
    <dbReference type="NCBI Taxonomy" id="74873"/>
    <lineage>
        <taxon>Eukaryota</taxon>
        <taxon>Metazoa</taxon>
        <taxon>Ecdysozoa</taxon>
        <taxon>Arthropoda</taxon>
        <taxon>Hexapoda</taxon>
        <taxon>Insecta</taxon>
        <taxon>Pterygota</taxon>
        <taxon>Neoptera</taxon>
        <taxon>Endopterygota</taxon>
        <taxon>Diptera</taxon>
        <taxon>Nematocera</taxon>
        <taxon>Culicoidea</taxon>
        <taxon>Culicidae</taxon>
        <taxon>Anophelinae</taxon>
        <taxon>Anopheles</taxon>
    </lineage>
</organism>
<evidence type="ECO:0000313" key="3">
    <source>
        <dbReference type="EnsemblMetazoa" id="ASIC012515-PA"/>
    </source>
</evidence>
<dbReference type="AlphaFoldDB" id="A0A084W336"/>
<evidence type="ECO:0000256" key="1">
    <source>
        <dbReference type="SAM" id="MobiDB-lite"/>
    </source>
</evidence>
<dbReference type="EMBL" id="ATLV01019804">
    <property type="status" value="NOT_ANNOTATED_CDS"/>
    <property type="molecule type" value="Genomic_DNA"/>
</dbReference>
<dbReference type="EMBL" id="KE525279">
    <property type="protein sequence ID" value="KFB44630.1"/>
    <property type="molecule type" value="Genomic_DNA"/>
</dbReference>
<accession>A0A084W336</accession>
<gene>
    <name evidence="2" type="ORF">ZHAS_00012515</name>
</gene>
<dbReference type="VEuPathDB" id="VectorBase:ASIC012515"/>
<evidence type="ECO:0000313" key="4">
    <source>
        <dbReference type="Proteomes" id="UP000030765"/>
    </source>
</evidence>
<feature type="compositionally biased region" description="Basic and acidic residues" evidence="1">
    <location>
        <begin position="103"/>
        <end position="118"/>
    </location>
</feature>
<keyword evidence="4" id="KW-1185">Reference proteome</keyword>
<protein>
    <submittedName>
        <fullName evidence="2 3">Uncharacterized protein</fullName>
    </submittedName>
</protein>
<evidence type="ECO:0000313" key="2">
    <source>
        <dbReference type="EMBL" id="KFB44630.1"/>
    </source>
</evidence>
<reference evidence="2 4" key="1">
    <citation type="journal article" date="2014" name="BMC Genomics">
        <title>Genome sequence of Anopheles sinensis provides insight into genetics basis of mosquito competence for malaria parasites.</title>
        <authorList>
            <person name="Zhou D."/>
            <person name="Zhang D."/>
            <person name="Ding G."/>
            <person name="Shi L."/>
            <person name="Hou Q."/>
            <person name="Ye Y."/>
            <person name="Xu Y."/>
            <person name="Zhou H."/>
            <person name="Xiong C."/>
            <person name="Li S."/>
            <person name="Yu J."/>
            <person name="Hong S."/>
            <person name="Yu X."/>
            <person name="Zou P."/>
            <person name="Chen C."/>
            <person name="Chang X."/>
            <person name="Wang W."/>
            <person name="Lv Y."/>
            <person name="Sun Y."/>
            <person name="Ma L."/>
            <person name="Shen B."/>
            <person name="Zhu C."/>
        </authorList>
    </citation>
    <scope>NUCLEOTIDE SEQUENCE [LARGE SCALE GENOMIC DNA]</scope>
</reference>
<sequence>MRKRCAAAFALANVSGKLPHTSIGRICDTAVQFAKRSDLKHLSVLEAPAIADRQSLGTNPNLCESANHLQSAPRRNFLSTLHTPFFSASRGEFEFSSQRPLPKKTDERRRAVCEDSSPRHVTRTNT</sequence>